<feature type="region of interest" description="Disordered" evidence="1">
    <location>
        <begin position="1"/>
        <end position="20"/>
    </location>
</feature>
<reference evidence="3" key="1">
    <citation type="submission" date="2023-07" db="EMBL/GenBank/DDBJ databases">
        <title>Whole genome shotgun sequence of Streptomyces cacaoi subsp. asoensis NBRC 13813.</title>
        <authorList>
            <person name="Komaki H."/>
            <person name="Tamura T."/>
        </authorList>
    </citation>
    <scope>NUCLEOTIDE SEQUENCE [LARGE SCALE GENOMIC DNA]</scope>
    <source>
        <strain evidence="3">NBRC 13813</strain>
    </source>
</reference>
<accession>A0ABQ3S030</accession>
<dbReference type="Proteomes" id="UP000649259">
    <property type="component" value="Unassembled WGS sequence"/>
</dbReference>
<evidence type="ECO:0000313" key="2">
    <source>
        <dbReference type="EMBL" id="GHI61478.1"/>
    </source>
</evidence>
<comment type="caution">
    <text evidence="2">The sequence shown here is derived from an EMBL/GenBank/DDBJ whole genome shotgun (WGS) entry which is preliminary data.</text>
</comment>
<gene>
    <name evidence="2" type="ORF">Saso_31280</name>
</gene>
<sequence>MVTGVAPDGTTACLGDVNHRRRRGPPCSQPLFRFRRETRGGRWAVVSYLGMTPGPYALPPPSEGRTFVENRWSTLVRAVKFRHSAYASGCRTPGYWQVQMASSGC</sequence>
<dbReference type="EMBL" id="BNEB01000003">
    <property type="protein sequence ID" value="GHI61478.1"/>
    <property type="molecule type" value="Genomic_DNA"/>
</dbReference>
<evidence type="ECO:0008006" key="4">
    <source>
        <dbReference type="Google" id="ProtNLM"/>
    </source>
</evidence>
<name>A0ABQ3S030_9ACTN</name>
<proteinExistence type="predicted"/>
<evidence type="ECO:0000256" key="1">
    <source>
        <dbReference type="SAM" id="MobiDB-lite"/>
    </source>
</evidence>
<protein>
    <recommendedName>
        <fullName evidence="4">Transposase IS701-like DDE domain-containing protein</fullName>
    </recommendedName>
</protein>
<organism evidence="2 3">
    <name type="scientific">Streptomyces asoensis</name>
    <dbReference type="NCBI Taxonomy" id="249586"/>
    <lineage>
        <taxon>Bacteria</taxon>
        <taxon>Bacillati</taxon>
        <taxon>Actinomycetota</taxon>
        <taxon>Actinomycetes</taxon>
        <taxon>Kitasatosporales</taxon>
        <taxon>Streptomycetaceae</taxon>
        <taxon>Streptomyces</taxon>
    </lineage>
</organism>
<evidence type="ECO:0000313" key="3">
    <source>
        <dbReference type="Proteomes" id="UP000649259"/>
    </source>
</evidence>
<keyword evidence="3" id="KW-1185">Reference proteome</keyword>